<evidence type="ECO:0000256" key="1">
    <source>
        <dbReference type="SAM" id="Phobius"/>
    </source>
</evidence>
<reference evidence="2 3" key="1">
    <citation type="submission" date="2018-10" db="EMBL/GenBank/DDBJ databases">
        <title>Genomic Encyclopedia of Archaeal and Bacterial Type Strains, Phase II (KMG-II): from individual species to whole genera.</title>
        <authorList>
            <person name="Goeker M."/>
        </authorList>
    </citation>
    <scope>NUCLEOTIDE SEQUENCE [LARGE SCALE GENOMIC DNA]</scope>
    <source>
        <strain evidence="2 3">DSM 19839</strain>
    </source>
</reference>
<protein>
    <submittedName>
        <fullName evidence="2">Uncharacterized protein</fullName>
    </submittedName>
</protein>
<dbReference type="RefSeq" id="WP_121347007.1">
    <property type="nucleotide sequence ID" value="NZ_RBLG01000008.1"/>
</dbReference>
<sequence>MGIEVPIIILLISLPVYFLIREFLKKLKLGTEKNRWLITFVITLFISPIMYVLSIMIWMYSISYYPSQDFDKQQWITEKDERFKMSEDIIESKLLLGKSKVEIVELLGDDFYSYDNNHISYDLGHLPGLVNIDPDVLDIYFDNGKVIKVDQHEN</sequence>
<organism evidence="2 3">
    <name type="scientific">Gillisia mitskevichiae</name>
    <dbReference type="NCBI Taxonomy" id="270921"/>
    <lineage>
        <taxon>Bacteria</taxon>
        <taxon>Pseudomonadati</taxon>
        <taxon>Bacteroidota</taxon>
        <taxon>Flavobacteriia</taxon>
        <taxon>Flavobacteriales</taxon>
        <taxon>Flavobacteriaceae</taxon>
        <taxon>Gillisia</taxon>
    </lineage>
</organism>
<dbReference type="AlphaFoldDB" id="A0A495NVS3"/>
<feature type="transmembrane region" description="Helical" evidence="1">
    <location>
        <begin position="36"/>
        <end position="60"/>
    </location>
</feature>
<evidence type="ECO:0000313" key="3">
    <source>
        <dbReference type="Proteomes" id="UP000276282"/>
    </source>
</evidence>
<dbReference type="OrthoDB" id="1139344at2"/>
<proteinExistence type="predicted"/>
<dbReference type="Proteomes" id="UP000276282">
    <property type="component" value="Unassembled WGS sequence"/>
</dbReference>
<accession>A0A495NVS3</accession>
<dbReference type="EMBL" id="RBLG01000008">
    <property type="protein sequence ID" value="RKS42551.1"/>
    <property type="molecule type" value="Genomic_DNA"/>
</dbReference>
<keyword evidence="1" id="KW-1133">Transmembrane helix</keyword>
<keyword evidence="3" id="KW-1185">Reference proteome</keyword>
<keyword evidence="1" id="KW-0472">Membrane</keyword>
<keyword evidence="1" id="KW-0812">Transmembrane</keyword>
<comment type="caution">
    <text evidence="2">The sequence shown here is derived from an EMBL/GenBank/DDBJ whole genome shotgun (WGS) entry which is preliminary data.</text>
</comment>
<name>A0A495NVS3_9FLAO</name>
<evidence type="ECO:0000313" key="2">
    <source>
        <dbReference type="EMBL" id="RKS42551.1"/>
    </source>
</evidence>
<gene>
    <name evidence="2" type="ORF">BC962_3218</name>
</gene>
<feature type="transmembrane region" description="Helical" evidence="1">
    <location>
        <begin position="6"/>
        <end position="24"/>
    </location>
</feature>